<feature type="transmembrane region" description="Helical" evidence="7">
    <location>
        <begin position="1029"/>
        <end position="1053"/>
    </location>
</feature>
<dbReference type="InterPro" id="IPR055423">
    <property type="entry name" value="Ig_TMEM132_5th"/>
</dbReference>
<evidence type="ECO:0000259" key="12">
    <source>
        <dbReference type="Pfam" id="PF23486"/>
    </source>
</evidence>
<dbReference type="Pfam" id="PF16070">
    <property type="entry name" value="Ig_TMEM132_4th"/>
    <property type="match status" value="1"/>
</dbReference>
<evidence type="ECO:0000256" key="7">
    <source>
        <dbReference type="SAM" id="Phobius"/>
    </source>
</evidence>
<feature type="compositionally biased region" description="Low complexity" evidence="6">
    <location>
        <begin position="140"/>
        <end position="150"/>
    </location>
</feature>
<dbReference type="Pfam" id="PF23039">
    <property type="entry name" value="TMEM132_3rd"/>
    <property type="match status" value="1"/>
</dbReference>
<feature type="compositionally biased region" description="Basic residues" evidence="6">
    <location>
        <begin position="1250"/>
        <end position="1263"/>
    </location>
</feature>
<feature type="compositionally biased region" description="Polar residues" evidence="6">
    <location>
        <begin position="200"/>
        <end position="210"/>
    </location>
</feature>
<dbReference type="GO" id="GO:0016020">
    <property type="term" value="C:membrane"/>
    <property type="evidence" value="ECO:0007669"/>
    <property type="project" value="UniProtKB-SubCell"/>
</dbReference>
<name>A0A5E4MGP4_9HEMI</name>
<feature type="compositionally biased region" description="Low complexity" evidence="6">
    <location>
        <begin position="49"/>
        <end position="58"/>
    </location>
</feature>
<dbReference type="InterPro" id="IPR031437">
    <property type="entry name" value="Ig_TMEM132_4th"/>
</dbReference>
<reference evidence="14 15" key="1">
    <citation type="submission" date="2019-08" db="EMBL/GenBank/DDBJ databases">
        <authorList>
            <person name="Alioto T."/>
            <person name="Alioto T."/>
            <person name="Gomez Garrido J."/>
        </authorList>
    </citation>
    <scope>NUCLEOTIDE SEQUENCE [LARGE SCALE GENOMIC DNA]</scope>
</reference>
<evidence type="ECO:0000256" key="3">
    <source>
        <dbReference type="ARBA" id="ARBA00022692"/>
    </source>
</evidence>
<keyword evidence="5 7" id="KW-0472">Membrane</keyword>
<organism evidence="14 15">
    <name type="scientific">Cinara cedri</name>
    <dbReference type="NCBI Taxonomy" id="506608"/>
    <lineage>
        <taxon>Eukaryota</taxon>
        <taxon>Metazoa</taxon>
        <taxon>Ecdysozoa</taxon>
        <taxon>Arthropoda</taxon>
        <taxon>Hexapoda</taxon>
        <taxon>Insecta</taxon>
        <taxon>Pterygota</taxon>
        <taxon>Neoptera</taxon>
        <taxon>Paraneoptera</taxon>
        <taxon>Hemiptera</taxon>
        <taxon>Sternorrhyncha</taxon>
        <taxon>Aphidomorpha</taxon>
        <taxon>Aphidoidea</taxon>
        <taxon>Aphididae</taxon>
        <taxon>Lachninae</taxon>
        <taxon>Cinara</taxon>
    </lineage>
</organism>
<evidence type="ECO:0000259" key="11">
    <source>
        <dbReference type="Pfam" id="PF23039"/>
    </source>
</evidence>
<feature type="domain" description="Transmembrane protein family 132 fourth" evidence="10">
    <location>
        <begin position="522"/>
        <end position="618"/>
    </location>
</feature>
<feature type="region of interest" description="Disordered" evidence="6">
    <location>
        <begin position="189"/>
        <end position="210"/>
    </location>
</feature>
<feature type="domain" description="Transmembrane protein TMEM132 sixth" evidence="13">
    <location>
        <begin position="788"/>
        <end position="903"/>
    </location>
</feature>
<comment type="subcellular location">
    <subcellularLocation>
        <location evidence="1">Membrane</location>
        <topology evidence="1">Single-pass type I membrane protein</topology>
    </subcellularLocation>
</comment>
<dbReference type="PANTHER" id="PTHR13388:SF11">
    <property type="entry name" value="DETONATOR, ISOFORM E"/>
    <property type="match status" value="1"/>
</dbReference>
<dbReference type="Pfam" id="PF23486">
    <property type="entry name" value="Ig_TMEM132_5th"/>
    <property type="match status" value="1"/>
</dbReference>
<dbReference type="Pfam" id="PF15706">
    <property type="entry name" value="TMEM132_C"/>
    <property type="match status" value="1"/>
</dbReference>
<gene>
    <name evidence="14" type="ORF">CINCED_3A002601</name>
</gene>
<dbReference type="EMBL" id="CABPRJ010000949">
    <property type="protein sequence ID" value="VVC31333.1"/>
    <property type="molecule type" value="Genomic_DNA"/>
</dbReference>
<evidence type="ECO:0000313" key="14">
    <source>
        <dbReference type="EMBL" id="VVC31333.1"/>
    </source>
</evidence>
<feature type="region of interest" description="Disordered" evidence="6">
    <location>
        <begin position="939"/>
        <end position="1012"/>
    </location>
</feature>
<evidence type="ECO:0000259" key="10">
    <source>
        <dbReference type="Pfam" id="PF16070"/>
    </source>
</evidence>
<keyword evidence="4 7" id="KW-1133">Transmembrane helix</keyword>
<dbReference type="InterPro" id="IPR026307">
    <property type="entry name" value="TMEM132"/>
</dbReference>
<feature type="chain" id="PRO_5022904637" evidence="8">
    <location>
        <begin position="25"/>
        <end position="1372"/>
    </location>
</feature>
<feature type="region of interest" description="Disordered" evidence="6">
    <location>
        <begin position="109"/>
        <end position="150"/>
    </location>
</feature>
<sequence>MNTAATFAISVLLMHSATIGFVTPVEVHFDNPDGGFFVRHPIGGGAGNGRQQQQMVGGIEDDDDGGGGGGGGGVDGGGGGAVLSVDRFTVLQDVPQTSIRASYGPFSTKQTVPSRYLIPDPSSAGMSGGGGGGGNGTGSPGSSPGGPAAAVDISSMDVSAHLVQKRVYRENPVVRTLFHVGYSVVRSQSSASGLMPPSSADKSSGPRSSSYGKLCAVTKATFEGAERPVTAACKPDPKDGVCTARLVLPAKWWPPLNPPDAKPVKTPQRYVQISYALLESDHRCSQSDVQLQPFTYIGQAALEHAQRPYKELKSDAYLLTLVPSVPLYPKSFTYVPVFFDSGPKEQNIKGFILRAKVKNGLRVLSAENSNPDRWTINYTSNNPKGLQITVTAVHKGPPITAWPTSRYEEVLQWLLQVDTETEEVWEEGRIVWTIQYVIEASGNTTNWTSGASSVAMPKVDRHRSAYKHHRRQAAIAARRRRVAGLSGAAIKMLYLDGVNGVLDGIKRKITARFEIFKDDTEAVLPISKNWEIINTAVLTGKQISHAMKVFVVSYAGKISDVTRQSVCQIEDDSVLKVTSSCSSVYVDGSEIRGSSNATVIVKYETYTGTAHFIVWVPEINEMDLTIADQKLNQIKGWRVPVSLEADDDMDDYANKLKRSAEGKGMKPMLDGDFRLNEMITEDMVADEYDRKANCQLRFQQTSVEIYARFKATDHDSGRVSYFVNRRTWLKVTDLLLHYLRSSDPRVASITGQVVRGHNVGRTEVQVISALSGHVLVSKEIRVVSDKVSVARLAVNVVSGLQLNIRPDATADNNYIAETSVTRKLTAKYQEGLLDIDLWFSDDTRTPLRSVAMSDYALRVESTNPDVVAFAPMAASPHPRVIAVGSGKGQLLRVSFGPPDVCGKHEAGGGGRKPPVQSATLSETAAEVQVDFSSSPYSVEQFVQNDGGGGGSGVLNVGPPRDKKDHRHKDSAGPTGIKDENNDEPTVQARQHNSNNNNNNNNNNNINSNGLGSTTVHAHKVPAHVSPFELGMYTLLAALCFAIVAFVISCVVYASKYKQNSLDMPTTTLMTKSFMGNVNGTKDIGAGGGSGVCIAGAKPPSQEPTMNAHDWVWLGRSTLERSSGMLVPSMGNKSHGTNNNNNNVTQVNEHNMRIMSNPIYGVDNGSGGNGGNQQHACGKTPAQAINTSTYSVKNPRLSNGNIVFNKLWKVLPTPNDQNLEKPADYRPPVPPHRTQLNADNEDGDEQAPPPPKRHHHHHHHHRNRSQGGGRTSATGSSNNNNNNNINPKASERYSDPLFVETCNRRSMDVKRAAIIGNPMFAFDPASAAAAAAADQTHQNAANSGDTIKLDDLNLGMDYKQLMEYFDNLKESNA</sequence>
<evidence type="ECO:0000259" key="9">
    <source>
        <dbReference type="Pfam" id="PF15706"/>
    </source>
</evidence>
<evidence type="ECO:0000256" key="1">
    <source>
        <dbReference type="ARBA" id="ARBA00004479"/>
    </source>
</evidence>
<dbReference type="OrthoDB" id="10026202at2759"/>
<feature type="domain" description="Transmembrane protein TMEM132 C-terminal" evidence="9">
    <location>
        <begin position="998"/>
        <end position="1117"/>
    </location>
</feature>
<feature type="compositionally biased region" description="Basic and acidic residues" evidence="6">
    <location>
        <begin position="959"/>
        <end position="970"/>
    </location>
</feature>
<evidence type="ECO:0000256" key="4">
    <source>
        <dbReference type="ARBA" id="ARBA00022989"/>
    </source>
</evidence>
<evidence type="ECO:0000256" key="8">
    <source>
        <dbReference type="SAM" id="SignalP"/>
    </source>
</evidence>
<feature type="compositionally biased region" description="Low complexity" evidence="6">
    <location>
        <begin position="992"/>
        <end position="1008"/>
    </location>
</feature>
<feature type="region of interest" description="Disordered" evidence="6">
    <location>
        <begin position="1214"/>
        <end position="1291"/>
    </location>
</feature>
<keyword evidence="3 7" id="KW-0812">Transmembrane</keyword>
<feature type="region of interest" description="Disordered" evidence="6">
    <location>
        <begin position="901"/>
        <end position="924"/>
    </location>
</feature>
<dbReference type="Pfam" id="PF23487">
    <property type="entry name" value="Ig_TMEM132_6th"/>
    <property type="match status" value="1"/>
</dbReference>
<accession>A0A5E4MGP4</accession>
<dbReference type="InterPro" id="IPR055421">
    <property type="entry name" value="TMEM132_3rd"/>
</dbReference>
<evidence type="ECO:0000256" key="6">
    <source>
        <dbReference type="SAM" id="MobiDB-lite"/>
    </source>
</evidence>
<feature type="signal peptide" evidence="8">
    <location>
        <begin position="1"/>
        <end position="24"/>
    </location>
</feature>
<feature type="domain" description="Transmembrane protein TMEM132 fifth" evidence="12">
    <location>
        <begin position="624"/>
        <end position="787"/>
    </location>
</feature>
<protein>
    <submittedName>
        <fullName evidence="14">Transmembrane protein family 132, middle domain,Transmembrane protein TMEM132, C</fullName>
    </submittedName>
</protein>
<feature type="region of interest" description="Disordered" evidence="6">
    <location>
        <begin position="47"/>
        <end position="78"/>
    </location>
</feature>
<evidence type="ECO:0000259" key="13">
    <source>
        <dbReference type="Pfam" id="PF23487"/>
    </source>
</evidence>
<feature type="compositionally biased region" description="Gly residues" evidence="6">
    <location>
        <begin position="126"/>
        <end position="139"/>
    </location>
</feature>
<evidence type="ECO:0000256" key="2">
    <source>
        <dbReference type="ARBA" id="ARBA00006166"/>
    </source>
</evidence>
<keyword evidence="15" id="KW-1185">Reference proteome</keyword>
<feature type="domain" description="Transmembrane protein TMEM132 cohesin-like" evidence="11">
    <location>
        <begin position="310"/>
        <end position="441"/>
    </location>
</feature>
<dbReference type="InterPro" id="IPR031436">
    <property type="entry name" value="TMEM132_C"/>
</dbReference>
<proteinExistence type="inferred from homology"/>
<comment type="similarity">
    <text evidence="2">Belongs to the TMEM132 family.</text>
</comment>
<dbReference type="Proteomes" id="UP000325440">
    <property type="component" value="Unassembled WGS sequence"/>
</dbReference>
<dbReference type="PANTHER" id="PTHR13388">
    <property type="entry name" value="DETONATOR, ISOFORM E"/>
    <property type="match status" value="1"/>
</dbReference>
<keyword evidence="8" id="KW-0732">Signal</keyword>
<feature type="compositionally biased region" description="Gly residues" evidence="6">
    <location>
        <begin position="66"/>
        <end position="78"/>
    </location>
</feature>
<evidence type="ECO:0000256" key="5">
    <source>
        <dbReference type="ARBA" id="ARBA00023136"/>
    </source>
</evidence>
<dbReference type="InterPro" id="IPR055424">
    <property type="entry name" value="Ig_TMEM132_6th"/>
</dbReference>
<evidence type="ECO:0000313" key="15">
    <source>
        <dbReference type="Proteomes" id="UP000325440"/>
    </source>
</evidence>